<name>A0ABT3GY93_9RHOB</name>
<comment type="caution">
    <text evidence="3">The sequence shown here is derived from an EMBL/GenBank/DDBJ whole genome shotgun (WGS) entry which is preliminary data.</text>
</comment>
<accession>A0ABT3GY93</accession>
<dbReference type="Pfam" id="PF01627">
    <property type="entry name" value="Hpt"/>
    <property type="match status" value="1"/>
</dbReference>
<evidence type="ECO:0000256" key="1">
    <source>
        <dbReference type="ARBA" id="ARBA00023012"/>
    </source>
</evidence>
<proteinExistence type="predicted"/>
<protein>
    <submittedName>
        <fullName evidence="3">Hpt domain-containing protein</fullName>
    </submittedName>
</protein>
<dbReference type="InterPro" id="IPR036641">
    <property type="entry name" value="HPT_dom_sf"/>
</dbReference>
<feature type="domain" description="HPt" evidence="2">
    <location>
        <begin position="42"/>
        <end position="121"/>
    </location>
</feature>
<sequence>MHNSNPTQTTWESPRDIPLVSPQDAVEAAIEELRPRYQIALGEYHKRLEGAFYALLRGAGSAEDLRDVVYIAHRIAGTAGNFGLDDLGQRAREVDEALGPIADAPKQALRHLGLVARLIAALSSTVNKKAS</sequence>
<reference evidence="3 4" key="1">
    <citation type="submission" date="2022-10" db="EMBL/GenBank/DDBJ databases">
        <title>Pararhodobacter sp. nov., isolated from marine algae.</title>
        <authorList>
            <person name="Choi B.J."/>
            <person name="Kim J.M."/>
            <person name="Lee J.K."/>
            <person name="Choi D.G."/>
            <person name="Jeon C.O."/>
        </authorList>
    </citation>
    <scope>NUCLEOTIDE SEQUENCE [LARGE SCALE GENOMIC DNA]</scope>
    <source>
        <strain evidence="3 4">ZQ420</strain>
    </source>
</reference>
<evidence type="ECO:0000313" key="4">
    <source>
        <dbReference type="Proteomes" id="UP001208938"/>
    </source>
</evidence>
<dbReference type="Gene3D" id="1.20.120.160">
    <property type="entry name" value="HPT domain"/>
    <property type="match status" value="1"/>
</dbReference>
<dbReference type="Proteomes" id="UP001208938">
    <property type="component" value="Unassembled WGS sequence"/>
</dbReference>
<organism evidence="3 4">
    <name type="scientific">Pararhodobacter zhoushanensis</name>
    <dbReference type="NCBI Taxonomy" id="2479545"/>
    <lineage>
        <taxon>Bacteria</taxon>
        <taxon>Pseudomonadati</taxon>
        <taxon>Pseudomonadota</taxon>
        <taxon>Alphaproteobacteria</taxon>
        <taxon>Rhodobacterales</taxon>
        <taxon>Paracoccaceae</taxon>
        <taxon>Pararhodobacter</taxon>
    </lineage>
</organism>
<evidence type="ECO:0000259" key="2">
    <source>
        <dbReference type="Pfam" id="PF01627"/>
    </source>
</evidence>
<keyword evidence="4" id="KW-1185">Reference proteome</keyword>
<dbReference type="InterPro" id="IPR008207">
    <property type="entry name" value="Sig_transdc_His_kin_Hpt_dom"/>
</dbReference>
<dbReference type="RefSeq" id="WP_264505518.1">
    <property type="nucleotide sequence ID" value="NZ_JAPDFL010000001.1"/>
</dbReference>
<dbReference type="SUPFAM" id="SSF47226">
    <property type="entry name" value="Histidine-containing phosphotransfer domain, HPT domain"/>
    <property type="match status" value="1"/>
</dbReference>
<keyword evidence="1" id="KW-0902">Two-component regulatory system</keyword>
<evidence type="ECO:0000313" key="3">
    <source>
        <dbReference type="EMBL" id="MCW1932525.1"/>
    </source>
</evidence>
<gene>
    <name evidence="3" type="ORF">OKW52_09710</name>
</gene>
<dbReference type="EMBL" id="JAPDFL010000001">
    <property type="protein sequence ID" value="MCW1932525.1"/>
    <property type="molecule type" value="Genomic_DNA"/>
</dbReference>